<keyword evidence="5" id="KW-0560">Oxidoreductase</keyword>
<dbReference type="InterPro" id="IPR000415">
    <property type="entry name" value="Nitroreductase-like"/>
</dbReference>
<keyword evidence="4" id="KW-0288">FMN</keyword>
<comment type="cofactor">
    <cofactor evidence="1">
        <name>FMN</name>
        <dbReference type="ChEBI" id="CHEBI:58210"/>
    </cofactor>
</comment>
<comment type="caution">
    <text evidence="7">The sequence shown here is derived from an EMBL/GenBank/DDBJ whole genome shotgun (WGS) entry which is preliminary data.</text>
</comment>
<name>A0A2G6KA98_9BACT</name>
<dbReference type="EMBL" id="PDSK01000111">
    <property type="protein sequence ID" value="PIE32591.1"/>
    <property type="molecule type" value="Genomic_DNA"/>
</dbReference>
<dbReference type="PANTHER" id="PTHR43673">
    <property type="entry name" value="NAD(P)H NITROREDUCTASE YDGI-RELATED"/>
    <property type="match status" value="1"/>
</dbReference>
<accession>A0A2G6KA98</accession>
<dbReference type="Pfam" id="PF00881">
    <property type="entry name" value="Nitroreductase"/>
    <property type="match status" value="2"/>
</dbReference>
<evidence type="ECO:0000313" key="7">
    <source>
        <dbReference type="EMBL" id="PIE32591.1"/>
    </source>
</evidence>
<dbReference type="SUPFAM" id="SSF55469">
    <property type="entry name" value="FMN-dependent nitroreductase-like"/>
    <property type="match status" value="1"/>
</dbReference>
<dbReference type="CDD" id="cd02150">
    <property type="entry name" value="nitroreductase"/>
    <property type="match status" value="1"/>
</dbReference>
<evidence type="ECO:0000256" key="2">
    <source>
        <dbReference type="ARBA" id="ARBA00007118"/>
    </source>
</evidence>
<gene>
    <name evidence="7" type="ORF">CSA56_14895</name>
</gene>
<dbReference type="PANTHER" id="PTHR43673:SF2">
    <property type="entry name" value="NITROREDUCTASE"/>
    <property type="match status" value="1"/>
</dbReference>
<comment type="similarity">
    <text evidence="2">Belongs to the nitroreductase family.</text>
</comment>
<dbReference type="Proteomes" id="UP000230821">
    <property type="component" value="Unassembled WGS sequence"/>
</dbReference>
<evidence type="ECO:0000313" key="8">
    <source>
        <dbReference type="Proteomes" id="UP000230821"/>
    </source>
</evidence>
<dbReference type="AlphaFoldDB" id="A0A2G6KA98"/>
<keyword evidence="3" id="KW-0285">Flavoprotein</keyword>
<dbReference type="Gene3D" id="3.40.109.10">
    <property type="entry name" value="NADH Oxidase"/>
    <property type="match status" value="1"/>
</dbReference>
<organism evidence="7 8">
    <name type="scientific">candidate division KSB3 bacterium</name>
    <dbReference type="NCBI Taxonomy" id="2044937"/>
    <lineage>
        <taxon>Bacteria</taxon>
        <taxon>candidate division KSB3</taxon>
    </lineage>
</organism>
<protein>
    <submittedName>
        <fullName evidence="7">Nitroreductase family protein</fullName>
    </submittedName>
</protein>
<feature type="domain" description="Nitroreductase" evidence="6">
    <location>
        <begin position="63"/>
        <end position="145"/>
    </location>
</feature>
<evidence type="ECO:0000256" key="3">
    <source>
        <dbReference type="ARBA" id="ARBA00022630"/>
    </source>
</evidence>
<reference evidence="7 8" key="1">
    <citation type="submission" date="2017-10" db="EMBL/GenBank/DDBJ databases">
        <title>Novel microbial diversity and functional potential in the marine mammal oral microbiome.</title>
        <authorList>
            <person name="Dudek N.K."/>
            <person name="Sun C.L."/>
            <person name="Burstein D."/>
            <person name="Kantor R.S."/>
            <person name="Aliaga Goltsman D.S."/>
            <person name="Bik E.M."/>
            <person name="Thomas B.C."/>
            <person name="Banfield J.F."/>
            <person name="Relman D.A."/>
        </authorList>
    </citation>
    <scope>NUCLEOTIDE SEQUENCE [LARGE SCALE GENOMIC DNA]</scope>
    <source>
        <strain evidence="7">DOLJORAL78_47_16</strain>
    </source>
</reference>
<evidence type="ECO:0000256" key="1">
    <source>
        <dbReference type="ARBA" id="ARBA00001917"/>
    </source>
</evidence>
<evidence type="ECO:0000256" key="5">
    <source>
        <dbReference type="ARBA" id="ARBA00023002"/>
    </source>
</evidence>
<evidence type="ECO:0000259" key="6">
    <source>
        <dbReference type="Pfam" id="PF00881"/>
    </source>
</evidence>
<proteinExistence type="inferred from homology"/>
<dbReference type="GO" id="GO:0016491">
    <property type="term" value="F:oxidoreductase activity"/>
    <property type="evidence" value="ECO:0007669"/>
    <property type="project" value="UniProtKB-KW"/>
</dbReference>
<dbReference type="InterPro" id="IPR029479">
    <property type="entry name" value="Nitroreductase"/>
</dbReference>
<sequence>MNILLQRRSIRQYTGQDVSDEQIQAILQAAMMAPSAGDARPWQFLIIKNPERLAKICDVSPYAKMTKDASVAIMVCGDLSRERFPGFWVQDCSAVTQNILLEVTQQGLGAVWLGMYPLDDRIEFLRQLFELPEKIVPFSVIPIGYPAQRPDTPNRYDTSRIHYDIW</sequence>
<evidence type="ECO:0000256" key="4">
    <source>
        <dbReference type="ARBA" id="ARBA00022643"/>
    </source>
</evidence>
<feature type="domain" description="Nitroreductase" evidence="6">
    <location>
        <begin position="5"/>
        <end position="56"/>
    </location>
</feature>